<proteinExistence type="predicted"/>
<comment type="caution">
    <text evidence="1">The sequence shown here is derived from an EMBL/GenBank/DDBJ whole genome shotgun (WGS) entry which is preliminary data.</text>
</comment>
<dbReference type="EMBL" id="JALNTZ010000009">
    <property type="protein sequence ID" value="KAJ3640594.1"/>
    <property type="molecule type" value="Genomic_DNA"/>
</dbReference>
<dbReference type="Proteomes" id="UP001168821">
    <property type="component" value="Unassembled WGS sequence"/>
</dbReference>
<organism evidence="1 2">
    <name type="scientific">Zophobas morio</name>
    <dbReference type="NCBI Taxonomy" id="2755281"/>
    <lineage>
        <taxon>Eukaryota</taxon>
        <taxon>Metazoa</taxon>
        <taxon>Ecdysozoa</taxon>
        <taxon>Arthropoda</taxon>
        <taxon>Hexapoda</taxon>
        <taxon>Insecta</taxon>
        <taxon>Pterygota</taxon>
        <taxon>Neoptera</taxon>
        <taxon>Endopterygota</taxon>
        <taxon>Coleoptera</taxon>
        <taxon>Polyphaga</taxon>
        <taxon>Cucujiformia</taxon>
        <taxon>Tenebrionidae</taxon>
        <taxon>Zophobas</taxon>
    </lineage>
</organism>
<keyword evidence="2" id="KW-1185">Reference proteome</keyword>
<dbReference type="AlphaFoldDB" id="A0AA38HNL3"/>
<evidence type="ECO:0000313" key="1">
    <source>
        <dbReference type="EMBL" id="KAJ3640594.1"/>
    </source>
</evidence>
<protein>
    <submittedName>
        <fullName evidence="1">Uncharacterized protein</fullName>
    </submittedName>
</protein>
<gene>
    <name evidence="1" type="ORF">Zmor_027149</name>
</gene>
<sequence length="96" mass="10466">MAARFALIFLAAVVIFQVIMLDAHVMRRDAPTGSTASDDLDGALQSFKSSLDDLVKNIQNNELLANVSQSLKAFGEKVQNQSQQLVEKIQSASKTK</sequence>
<accession>A0AA38HNL3</accession>
<reference evidence="1" key="1">
    <citation type="journal article" date="2023" name="G3 (Bethesda)">
        <title>Whole genome assemblies of Zophobas morio and Tenebrio molitor.</title>
        <authorList>
            <person name="Kaur S."/>
            <person name="Stinson S.A."/>
            <person name="diCenzo G.C."/>
        </authorList>
    </citation>
    <scope>NUCLEOTIDE SEQUENCE</scope>
    <source>
        <strain evidence="1">QUZm001</strain>
    </source>
</reference>
<name>A0AA38HNL3_9CUCU</name>
<evidence type="ECO:0000313" key="2">
    <source>
        <dbReference type="Proteomes" id="UP001168821"/>
    </source>
</evidence>